<evidence type="ECO:0000313" key="1">
    <source>
        <dbReference type="EMBL" id="KFM99387.1"/>
    </source>
</evidence>
<accession>A0A090YN70</accession>
<dbReference type="PANTHER" id="PTHR34822:SF1">
    <property type="entry name" value="GRPB FAMILY PROTEIN"/>
    <property type="match status" value="1"/>
</dbReference>
<protein>
    <submittedName>
        <fullName evidence="1">GrpB family protein</fullName>
    </submittedName>
</protein>
<dbReference type="Pfam" id="PF04229">
    <property type="entry name" value="GrpB"/>
    <property type="match status" value="1"/>
</dbReference>
<dbReference type="InterPro" id="IPR007344">
    <property type="entry name" value="GrpB/CoaE"/>
</dbReference>
<dbReference type="Gene3D" id="3.30.460.10">
    <property type="entry name" value="Beta Polymerase, domain 2"/>
    <property type="match status" value="1"/>
</dbReference>
<dbReference type="EMBL" id="JMQC01000008">
    <property type="protein sequence ID" value="KFM99387.1"/>
    <property type="molecule type" value="Genomic_DNA"/>
</dbReference>
<dbReference type="SUPFAM" id="SSF81301">
    <property type="entry name" value="Nucleotidyltransferase"/>
    <property type="match status" value="1"/>
</dbReference>
<reference evidence="1 2" key="1">
    <citation type="submission" date="2014-04" db="EMBL/GenBank/DDBJ databases">
        <authorList>
            <person name="Bishop-Lilly K.A."/>
            <person name="Broomall S.M."/>
            <person name="Chain P.S."/>
            <person name="Chertkov O."/>
            <person name="Coyne S.R."/>
            <person name="Daligault H.E."/>
            <person name="Davenport K.W."/>
            <person name="Erkkila T."/>
            <person name="Frey K.G."/>
            <person name="Gibbons H.S."/>
            <person name="Gu W."/>
            <person name="Jaissle J."/>
            <person name="Johnson S.L."/>
            <person name="Koroleva G.I."/>
            <person name="Ladner J.T."/>
            <person name="Lo C.-C."/>
            <person name="Minogue T.D."/>
            <person name="Munk C."/>
            <person name="Palacios G.F."/>
            <person name="Redden C.L."/>
            <person name="Rosenzweig C.N."/>
            <person name="Scholz M.B."/>
            <person name="Teshima H."/>
            <person name="Xu Y."/>
        </authorList>
    </citation>
    <scope>NUCLEOTIDE SEQUENCE [LARGE SCALE GENOMIC DNA]</scope>
    <source>
        <strain evidence="1 2">BHP</strain>
    </source>
</reference>
<evidence type="ECO:0000313" key="2">
    <source>
        <dbReference type="Proteomes" id="UP000029389"/>
    </source>
</evidence>
<sequence length="145" mass="16944">MSIEHVGSTSVKGLASKPMLDIDVVIEKYELFPKVVKTLEKIGYFHQEEWSFKGREAFGRKDKFVPWNGKSTVWMEYHLYVCDKNSEELRRHLAFRDYLREQPNATMEYGQLKRELAKTVKDRASYSLGKTEFIKGVLEKVMKGS</sequence>
<comment type="caution">
    <text evidence="1">The sequence shown here is derived from an EMBL/GenBank/DDBJ whole genome shotgun (WGS) entry which is preliminary data.</text>
</comment>
<dbReference type="PANTHER" id="PTHR34822">
    <property type="entry name" value="GRPB DOMAIN PROTEIN (AFU_ORTHOLOGUE AFUA_1G01530)"/>
    <property type="match status" value="1"/>
</dbReference>
<dbReference type="PATRIC" id="fig|1405.8.peg.485"/>
<name>A0A090YN70_9BACI</name>
<dbReference type="InterPro" id="IPR043519">
    <property type="entry name" value="NT_sf"/>
</dbReference>
<proteinExistence type="predicted"/>
<organism evidence="1 2">
    <name type="scientific">Bacillus clarus</name>
    <dbReference type="NCBI Taxonomy" id="2338372"/>
    <lineage>
        <taxon>Bacteria</taxon>
        <taxon>Bacillati</taxon>
        <taxon>Bacillota</taxon>
        <taxon>Bacilli</taxon>
        <taxon>Bacillales</taxon>
        <taxon>Bacillaceae</taxon>
        <taxon>Bacillus</taxon>
        <taxon>Bacillus cereus group</taxon>
    </lineage>
</organism>
<dbReference type="STRING" id="1405.B7492_18795"/>
<gene>
    <name evidence="1" type="ORF">DJ93_312</name>
</gene>
<dbReference type="Proteomes" id="UP000029389">
    <property type="component" value="Unassembled WGS sequence"/>
</dbReference>
<dbReference type="AlphaFoldDB" id="A0A090YN70"/>